<dbReference type="PANTHER" id="PTHR23342:SF0">
    <property type="entry name" value="N-ACETYLGLUTAMATE SYNTHASE, MITOCHONDRIAL"/>
    <property type="match status" value="1"/>
</dbReference>
<dbReference type="CDD" id="cd04238">
    <property type="entry name" value="AAK_NAGK-like"/>
    <property type="match status" value="1"/>
</dbReference>
<dbReference type="PIRSF" id="PIRSF000728">
    <property type="entry name" value="NAGK"/>
    <property type="match status" value="1"/>
</dbReference>
<keyword evidence="12" id="KW-1185">Reference proteome</keyword>
<comment type="pathway">
    <text evidence="1 9">Amino-acid biosynthesis; L-arginine biosynthesis; N(2)-acetyl-L-ornithine from L-glutamate: step 2/4.</text>
</comment>
<feature type="binding site" evidence="9">
    <location>
        <position position="157"/>
    </location>
    <ligand>
        <name>substrate</name>
    </ligand>
</feature>
<evidence type="ECO:0000256" key="8">
    <source>
        <dbReference type="ARBA" id="ARBA00048141"/>
    </source>
</evidence>
<keyword evidence="2 9" id="KW-0055">Arginine biosynthesis</keyword>
<dbReference type="Gene3D" id="3.40.1160.10">
    <property type="entry name" value="Acetylglutamate kinase-like"/>
    <property type="match status" value="1"/>
</dbReference>
<dbReference type="GO" id="GO:0005737">
    <property type="term" value="C:cytoplasm"/>
    <property type="evidence" value="ECO:0007669"/>
    <property type="project" value="UniProtKB-SubCell"/>
</dbReference>
<dbReference type="NCBIfam" id="TIGR00761">
    <property type="entry name" value="argB"/>
    <property type="match status" value="1"/>
</dbReference>
<dbReference type="InterPro" id="IPR001048">
    <property type="entry name" value="Asp/Glu/Uridylate_kinase"/>
</dbReference>
<dbReference type="AlphaFoldDB" id="A0A8J8FD36"/>
<dbReference type="EC" id="2.7.2.8" evidence="9"/>
<comment type="subcellular location">
    <subcellularLocation>
        <location evidence="9">Cytoplasm</location>
    </subcellularLocation>
</comment>
<comment type="catalytic activity">
    <reaction evidence="8 9">
        <text>N-acetyl-L-glutamate + ATP = N-acetyl-L-glutamyl 5-phosphate + ADP</text>
        <dbReference type="Rhea" id="RHEA:14629"/>
        <dbReference type="ChEBI" id="CHEBI:30616"/>
        <dbReference type="ChEBI" id="CHEBI:44337"/>
        <dbReference type="ChEBI" id="CHEBI:57936"/>
        <dbReference type="ChEBI" id="CHEBI:456216"/>
        <dbReference type="EC" id="2.7.2.8"/>
    </reaction>
</comment>
<proteinExistence type="inferred from homology"/>
<evidence type="ECO:0000256" key="9">
    <source>
        <dbReference type="HAMAP-Rule" id="MF_00082"/>
    </source>
</evidence>
<keyword evidence="7 9" id="KW-0067">ATP-binding</keyword>
<keyword evidence="3 9" id="KW-0028">Amino-acid biosynthesis</keyword>
<dbReference type="SUPFAM" id="SSF53633">
    <property type="entry name" value="Carbamate kinase-like"/>
    <property type="match status" value="1"/>
</dbReference>
<dbReference type="RefSeq" id="WP_171607191.1">
    <property type="nucleotide sequence ID" value="NZ_WHPF01000005.1"/>
</dbReference>
<organism evidence="11 12">
    <name type="scientific">Limnovirga soli</name>
    <dbReference type="NCBI Taxonomy" id="2656915"/>
    <lineage>
        <taxon>Bacteria</taxon>
        <taxon>Pseudomonadati</taxon>
        <taxon>Bacteroidota</taxon>
        <taxon>Chitinophagia</taxon>
        <taxon>Chitinophagales</taxon>
        <taxon>Chitinophagaceae</taxon>
        <taxon>Limnovirga</taxon>
    </lineage>
</organism>
<evidence type="ECO:0000256" key="6">
    <source>
        <dbReference type="ARBA" id="ARBA00022777"/>
    </source>
</evidence>
<evidence type="ECO:0000259" key="10">
    <source>
        <dbReference type="Pfam" id="PF00696"/>
    </source>
</evidence>
<keyword evidence="5 9" id="KW-0547">Nucleotide-binding</keyword>
<feature type="site" description="Transition state stabilizer" evidence="9">
    <location>
        <position position="8"/>
    </location>
</feature>
<evidence type="ECO:0000313" key="11">
    <source>
        <dbReference type="EMBL" id="NNV55257.1"/>
    </source>
</evidence>
<evidence type="ECO:0000313" key="12">
    <source>
        <dbReference type="Proteomes" id="UP000598971"/>
    </source>
</evidence>
<keyword evidence="9" id="KW-0963">Cytoplasm</keyword>
<dbReference type="GO" id="GO:0042450">
    <property type="term" value="P:L-arginine biosynthetic process via ornithine"/>
    <property type="evidence" value="ECO:0007669"/>
    <property type="project" value="UniProtKB-UniRule"/>
</dbReference>
<reference evidence="11" key="1">
    <citation type="submission" date="2019-10" db="EMBL/GenBank/DDBJ databases">
        <title>Draft genome sequence of Panacibacter sp. KCS-6.</title>
        <authorList>
            <person name="Yim K.J."/>
        </authorList>
    </citation>
    <scope>NUCLEOTIDE SEQUENCE</scope>
    <source>
        <strain evidence="11">KCS-6</strain>
    </source>
</reference>
<evidence type="ECO:0000256" key="2">
    <source>
        <dbReference type="ARBA" id="ARBA00022571"/>
    </source>
</evidence>
<dbReference type="EMBL" id="WHPF01000005">
    <property type="protein sequence ID" value="NNV55257.1"/>
    <property type="molecule type" value="Genomic_DNA"/>
</dbReference>
<dbReference type="GO" id="GO:0003991">
    <property type="term" value="F:acetylglutamate kinase activity"/>
    <property type="evidence" value="ECO:0007669"/>
    <property type="project" value="UniProtKB-UniRule"/>
</dbReference>
<accession>A0A8J8FD36</accession>
<dbReference type="Pfam" id="PF00696">
    <property type="entry name" value="AA_kinase"/>
    <property type="match status" value="1"/>
</dbReference>
<feature type="binding site" evidence="9">
    <location>
        <begin position="40"/>
        <end position="41"/>
    </location>
    <ligand>
        <name>substrate</name>
    </ligand>
</feature>
<dbReference type="PANTHER" id="PTHR23342">
    <property type="entry name" value="N-ACETYLGLUTAMATE SYNTHASE"/>
    <property type="match status" value="1"/>
</dbReference>
<feature type="site" description="Transition state stabilizer" evidence="9">
    <location>
        <position position="223"/>
    </location>
</feature>
<feature type="binding site" evidence="9">
    <location>
        <position position="62"/>
    </location>
    <ligand>
        <name>substrate</name>
    </ligand>
</feature>
<name>A0A8J8FD36_9BACT</name>
<dbReference type="HAMAP" id="MF_00082">
    <property type="entry name" value="ArgB"/>
    <property type="match status" value="1"/>
</dbReference>
<evidence type="ECO:0000256" key="7">
    <source>
        <dbReference type="ARBA" id="ARBA00022840"/>
    </source>
</evidence>
<dbReference type="InterPro" id="IPR037528">
    <property type="entry name" value="ArgB"/>
</dbReference>
<evidence type="ECO:0000256" key="3">
    <source>
        <dbReference type="ARBA" id="ARBA00022605"/>
    </source>
</evidence>
<dbReference type="Proteomes" id="UP000598971">
    <property type="component" value="Unassembled WGS sequence"/>
</dbReference>
<evidence type="ECO:0000256" key="5">
    <source>
        <dbReference type="ARBA" id="ARBA00022741"/>
    </source>
</evidence>
<evidence type="ECO:0000256" key="4">
    <source>
        <dbReference type="ARBA" id="ARBA00022679"/>
    </source>
</evidence>
<dbReference type="GO" id="GO:0005524">
    <property type="term" value="F:ATP binding"/>
    <property type="evidence" value="ECO:0007669"/>
    <property type="project" value="UniProtKB-UniRule"/>
</dbReference>
<sequence>MEPLYVIKIGGNIIDDEAQLSSFLTAFAGIEGKKILVHGGGKLATKLAAQLGVEQQMIEGRRVTDVDTLRIVTMVYAGYINKNIVAHLQANQCNAIGLCGADGNILQSHKRQHATIDYGFVGDVDKVNTPVLQSLLAQQVTVVMAPITHNMEGQLLNTNADTIAQEIAQAMSALYQVHLIYSFEKAGVLLNADDDSTVIPAITQASYAQLKQQNIIFAGMIPKLDNAFAALNRGVHRVVIGKAEQLQQLIQQQSGTSIIHE</sequence>
<evidence type="ECO:0000256" key="1">
    <source>
        <dbReference type="ARBA" id="ARBA00004828"/>
    </source>
</evidence>
<comment type="similarity">
    <text evidence="9">Belongs to the acetylglutamate kinase family. ArgB subfamily.</text>
</comment>
<protein>
    <recommendedName>
        <fullName evidence="9">Acetylglutamate kinase</fullName>
        <ecNumber evidence="9">2.7.2.8</ecNumber>
    </recommendedName>
    <alternativeName>
        <fullName evidence="9">N-acetyl-L-glutamate 5-phosphotransferase</fullName>
    </alternativeName>
    <alternativeName>
        <fullName evidence="9">NAG kinase</fullName>
        <shortName evidence="9">NAGK</shortName>
    </alternativeName>
</protein>
<gene>
    <name evidence="9 11" type="primary">argB</name>
    <name evidence="11" type="ORF">GD597_07295</name>
</gene>
<feature type="domain" description="Aspartate/glutamate/uridylate kinase" evidence="10">
    <location>
        <begin position="5"/>
        <end position="241"/>
    </location>
</feature>
<keyword evidence="6 9" id="KW-0418">Kinase</keyword>
<dbReference type="InterPro" id="IPR004662">
    <property type="entry name" value="AcgluKinase_fam"/>
</dbReference>
<dbReference type="UniPathway" id="UPA00068">
    <property type="reaction ID" value="UER00107"/>
</dbReference>
<comment type="function">
    <text evidence="9">Catalyzes the ATP-dependent phosphorylation of N-acetyl-L-glutamate.</text>
</comment>
<dbReference type="InterPro" id="IPR036393">
    <property type="entry name" value="AceGlu_kinase-like_sf"/>
</dbReference>
<keyword evidence="4 9" id="KW-0808">Transferase</keyword>
<comment type="caution">
    <text evidence="11">The sequence shown here is derived from an EMBL/GenBank/DDBJ whole genome shotgun (WGS) entry which is preliminary data.</text>
</comment>